<dbReference type="RefSeq" id="WP_092593762.1">
    <property type="nucleotide sequence ID" value="NZ_FMXN01000012.1"/>
</dbReference>
<dbReference type="Proteomes" id="UP000199626">
    <property type="component" value="Unassembled WGS sequence"/>
</dbReference>
<organism evidence="1 2">
    <name type="scientific">Pseudidiomarina indica</name>
    <dbReference type="NCBI Taxonomy" id="1159017"/>
    <lineage>
        <taxon>Bacteria</taxon>
        <taxon>Pseudomonadati</taxon>
        <taxon>Pseudomonadota</taxon>
        <taxon>Gammaproteobacteria</taxon>
        <taxon>Alteromonadales</taxon>
        <taxon>Idiomarinaceae</taxon>
        <taxon>Pseudidiomarina</taxon>
    </lineage>
</organism>
<dbReference type="AlphaFoldDB" id="A0A1G6DQL9"/>
<dbReference type="InterPro" id="IPR015943">
    <property type="entry name" value="WD40/YVTN_repeat-like_dom_sf"/>
</dbReference>
<evidence type="ECO:0008006" key="3">
    <source>
        <dbReference type="Google" id="ProtNLM"/>
    </source>
</evidence>
<dbReference type="Gene3D" id="2.130.10.10">
    <property type="entry name" value="YVTN repeat-like/Quinoprotein amine dehydrogenase"/>
    <property type="match status" value="1"/>
</dbReference>
<evidence type="ECO:0000313" key="2">
    <source>
        <dbReference type="Proteomes" id="UP000199626"/>
    </source>
</evidence>
<dbReference type="STRING" id="1159017.SAMN02927930_01840"/>
<name>A0A1G6DQL9_9GAMM</name>
<accession>A0A1G6DQL9</accession>
<dbReference type="PANTHER" id="PTHR47199">
    <property type="entry name" value="PHOTOSYSTEM II STABILITY/ASSEMBLY FACTOR HCF136, CHLOROPLASTIC"/>
    <property type="match status" value="1"/>
</dbReference>
<protein>
    <recommendedName>
        <fullName evidence="3">Photosynthesis system II assembly factor Ycf48/Hcf136-like domain-containing protein</fullName>
    </recommendedName>
</protein>
<proteinExistence type="predicted"/>
<reference evidence="2" key="1">
    <citation type="submission" date="2016-10" db="EMBL/GenBank/DDBJ databases">
        <authorList>
            <person name="Varghese N."/>
            <person name="Submissions S."/>
        </authorList>
    </citation>
    <scope>NUCLEOTIDE SEQUENCE [LARGE SCALE GENOMIC DNA]</scope>
    <source>
        <strain evidence="2">CGMCC 1.10824</strain>
    </source>
</reference>
<dbReference type="SUPFAM" id="SSF110296">
    <property type="entry name" value="Oligoxyloglucan reducing end-specific cellobiohydrolase"/>
    <property type="match status" value="1"/>
</dbReference>
<gene>
    <name evidence="1" type="ORF">SAMN02927930_01840</name>
</gene>
<keyword evidence="2" id="KW-1185">Reference proteome</keyword>
<dbReference type="EMBL" id="FMXN01000012">
    <property type="protein sequence ID" value="SDB47507.1"/>
    <property type="molecule type" value="Genomic_DNA"/>
</dbReference>
<dbReference type="PANTHER" id="PTHR47199:SF2">
    <property type="entry name" value="PHOTOSYSTEM II STABILITY_ASSEMBLY FACTOR HCF136, CHLOROPLASTIC"/>
    <property type="match status" value="1"/>
</dbReference>
<evidence type="ECO:0000313" key="1">
    <source>
        <dbReference type="EMBL" id="SDB47507.1"/>
    </source>
</evidence>
<dbReference type="OrthoDB" id="9813892at2"/>
<sequence length="326" mass="35399">MMAVVSLFVATALSVTTIPTQTDVQWIGVSTPTPNVVWLSGSQATIARSTDGGNSWEYFNPTNEQLQFRDIEALDAHHAFALSIGESGDSRVYYTANGGRNWQLRYRAPSNQFLNCLAIGHRGEAWVYSDTQEGRWTMVRSVDGRNWLTASNVVDSAPLPDEGGLAASGGCIRYNNQTWAIGTANGATARLLLKRHFGVRYRAIDTPLPAGPQAGIASVWPISHEHIILAGGDLNNPAATPRIVRYQQGEFTALPEPSFPGALYSLTVRENGDMIVTNPQGAGYLKADATEWQSLSTANIWNSACNDQACYLVGQDGFVARISFDE</sequence>